<proteinExistence type="predicted"/>
<dbReference type="AlphaFoldDB" id="A0A517MJ94"/>
<reference evidence="2 3" key="1">
    <citation type="submission" date="2019-02" db="EMBL/GenBank/DDBJ databases">
        <title>Deep-cultivation of Planctomycetes and their phenomic and genomic characterization uncovers novel biology.</title>
        <authorList>
            <person name="Wiegand S."/>
            <person name="Jogler M."/>
            <person name="Boedeker C."/>
            <person name="Pinto D."/>
            <person name="Vollmers J."/>
            <person name="Rivas-Marin E."/>
            <person name="Kohn T."/>
            <person name="Peeters S.H."/>
            <person name="Heuer A."/>
            <person name="Rast P."/>
            <person name="Oberbeckmann S."/>
            <person name="Bunk B."/>
            <person name="Jeske O."/>
            <person name="Meyerdierks A."/>
            <person name="Storesund J.E."/>
            <person name="Kallscheuer N."/>
            <person name="Luecker S."/>
            <person name="Lage O.M."/>
            <person name="Pohl T."/>
            <person name="Merkel B.J."/>
            <person name="Hornburger P."/>
            <person name="Mueller R.-W."/>
            <person name="Bruemmer F."/>
            <person name="Labrenz M."/>
            <person name="Spormann A.M."/>
            <person name="Op den Camp H."/>
            <person name="Overmann J."/>
            <person name="Amann R."/>
            <person name="Jetten M.S.M."/>
            <person name="Mascher T."/>
            <person name="Medema M.H."/>
            <person name="Devos D.P."/>
            <person name="Kaster A.-K."/>
            <person name="Ovreas L."/>
            <person name="Rohde M."/>
            <person name="Galperin M.Y."/>
            <person name="Jogler C."/>
        </authorList>
    </citation>
    <scope>NUCLEOTIDE SEQUENCE [LARGE SCALE GENOMIC DNA]</scope>
    <source>
        <strain evidence="2 3">FF011L</strain>
    </source>
</reference>
<evidence type="ECO:0008006" key="4">
    <source>
        <dbReference type="Google" id="ProtNLM"/>
    </source>
</evidence>
<sequence length="508" mass="55581">MVLTMAFFKKPSDCLFSANRRELFRASFAAIGFAICSGCGSDGPDLTANNAAPQNSHNPNLSQTIYSSNHSDTPLKQVSDQADSPEAQELLSKMFQQYRQAKTYSDDGRVELRYKQNGVDQVDSAPLAVRYESPDRLAVRAYGLEMACSGGQLTAQIHDIGTENWQNQRLRSNLPPGPFTLDDLYADPLLVQFATAGLGGPPPQLELLFGENPLLGLLEGNVRLSLDRPVKLDGRVYSTLRISGPATEYVLWIDPNTFLLRRIDLPLSSVPGLSEDVSIQHPRLSIDLRDASFTARSRTPFQLSHRQSTIDVPAFIPLPPAIANPMLGQNAPAFTLDIRSPQGQGLCRVSQQGSDRPITVLLWVARHSGSEAAAQELHQLAGSLPAASRDATRFVIVMAEDGPPTGQTLQQWNTPLPWVDDRQAIGRDLFRVETAPTLCVLGRNGELEWFQHRVEPGALHALPQVIQDLLSGVHVGRSLQEEHAANLQAYQQALQSAIQNSGQAVPPK</sequence>
<organism evidence="2 3">
    <name type="scientific">Roseimaritima multifibrata</name>
    <dbReference type="NCBI Taxonomy" id="1930274"/>
    <lineage>
        <taxon>Bacteria</taxon>
        <taxon>Pseudomonadati</taxon>
        <taxon>Planctomycetota</taxon>
        <taxon>Planctomycetia</taxon>
        <taxon>Pirellulales</taxon>
        <taxon>Pirellulaceae</taxon>
        <taxon>Roseimaritima</taxon>
    </lineage>
</organism>
<name>A0A517MJ94_9BACT</name>
<evidence type="ECO:0000313" key="3">
    <source>
        <dbReference type="Proteomes" id="UP000320672"/>
    </source>
</evidence>
<accession>A0A517MJ94</accession>
<feature type="compositionally biased region" description="Polar residues" evidence="1">
    <location>
        <begin position="48"/>
        <end position="82"/>
    </location>
</feature>
<dbReference type="KEGG" id="rml:FF011L_37530"/>
<evidence type="ECO:0000313" key="2">
    <source>
        <dbReference type="EMBL" id="QDS94969.1"/>
    </source>
</evidence>
<dbReference type="PROSITE" id="PS01151">
    <property type="entry name" value="FIMBRIAL_USHER"/>
    <property type="match status" value="1"/>
</dbReference>
<gene>
    <name evidence="2" type="ORF">FF011L_37530</name>
</gene>
<keyword evidence="3" id="KW-1185">Reference proteome</keyword>
<evidence type="ECO:0000256" key="1">
    <source>
        <dbReference type="SAM" id="MobiDB-lite"/>
    </source>
</evidence>
<dbReference type="EMBL" id="CP036262">
    <property type="protein sequence ID" value="QDS94969.1"/>
    <property type="molecule type" value="Genomic_DNA"/>
</dbReference>
<dbReference type="InterPro" id="IPR018030">
    <property type="entry name" value="Fimbrial_membr_usher_CS"/>
</dbReference>
<feature type="region of interest" description="Disordered" evidence="1">
    <location>
        <begin position="48"/>
        <end position="83"/>
    </location>
</feature>
<dbReference type="Proteomes" id="UP000320672">
    <property type="component" value="Chromosome"/>
</dbReference>
<protein>
    <recommendedName>
        <fullName evidence="4">Thioredoxin domain-containing protein</fullName>
    </recommendedName>
</protein>